<dbReference type="InterPro" id="IPR046868">
    <property type="entry name" value="BAR_4"/>
</dbReference>
<dbReference type="EMBL" id="MCOG01000085">
    <property type="protein sequence ID" value="ORY54441.1"/>
    <property type="molecule type" value="Genomic_DNA"/>
</dbReference>
<evidence type="ECO:0000256" key="1">
    <source>
        <dbReference type="SAM" id="MobiDB-lite"/>
    </source>
</evidence>
<dbReference type="PROSITE" id="PS50003">
    <property type="entry name" value="PH_DOMAIN"/>
    <property type="match status" value="1"/>
</dbReference>
<evidence type="ECO:0000313" key="4">
    <source>
        <dbReference type="Proteomes" id="UP000193920"/>
    </source>
</evidence>
<dbReference type="SUPFAM" id="SSF103657">
    <property type="entry name" value="BAR/IMD domain-like"/>
    <property type="match status" value="1"/>
</dbReference>
<feature type="region of interest" description="Disordered" evidence="1">
    <location>
        <begin position="401"/>
        <end position="443"/>
    </location>
</feature>
<evidence type="ECO:0000259" key="2">
    <source>
        <dbReference type="PROSITE" id="PS50003"/>
    </source>
</evidence>
<name>A0A1Y2D574_9FUNG</name>
<feature type="compositionally biased region" description="Low complexity" evidence="1">
    <location>
        <begin position="401"/>
        <end position="433"/>
    </location>
</feature>
<dbReference type="PANTHER" id="PTHR31941:SF1">
    <property type="entry name" value="CYTOSKELETAL SIGNALING PROTEIN SLM1"/>
    <property type="match status" value="1"/>
</dbReference>
<feature type="region of interest" description="Disordered" evidence="1">
    <location>
        <begin position="491"/>
        <end position="557"/>
    </location>
</feature>
<dbReference type="InterPro" id="IPR001849">
    <property type="entry name" value="PH_domain"/>
</dbReference>
<protein>
    <recommendedName>
        <fullName evidence="2">PH domain-containing protein</fullName>
    </recommendedName>
</protein>
<dbReference type="PANTHER" id="PTHR31941">
    <property type="entry name" value="CYTOSKELETAL SIGNALING PROTEIN SLM1"/>
    <property type="match status" value="1"/>
</dbReference>
<dbReference type="Gene3D" id="1.20.1270.60">
    <property type="entry name" value="Arfaptin homology (AH) domain/BAR domain"/>
    <property type="match status" value="1"/>
</dbReference>
<dbReference type="STRING" id="1754190.A0A1Y2D574"/>
<organism evidence="3 4">
    <name type="scientific">Neocallimastix californiae</name>
    <dbReference type="NCBI Taxonomy" id="1754190"/>
    <lineage>
        <taxon>Eukaryota</taxon>
        <taxon>Fungi</taxon>
        <taxon>Fungi incertae sedis</taxon>
        <taxon>Chytridiomycota</taxon>
        <taxon>Chytridiomycota incertae sedis</taxon>
        <taxon>Neocallimastigomycetes</taxon>
        <taxon>Neocallimastigales</taxon>
        <taxon>Neocallimastigaceae</taxon>
        <taxon>Neocallimastix</taxon>
    </lineage>
</organism>
<dbReference type="AlphaFoldDB" id="A0A1Y2D574"/>
<sequence length="665" mass="75885">MPQATKREFPNPEHLQYWPYAEEQYSRTLVTFERFKSWKNVIIGIIEFFEKIEYLDSCYSKQYSKLASVLEPSESEYCGSFKNLSPIYTSAKKISVSYSDSNKIIGDIIIQKLNDLKNDLIKKSKRYKQDFLDEFGKVSKTRSETLSSINYHQNLTLAKSKSSSLEITDPWVSERALVNQLEKMLKDENIYQGGMNQLFEDMENFDQHVVNQLQNVFDEYNSSKNKEYNDVKSSLQNISNVVTQLTPNKPFSYFTKKYSITSSDLWTTPRTIDNFVYKISNIHINREGVVYRQGSYFTSNWKPSWLVLTDTGYLHCFNLKNVSKSTIRQYTIHKKNTGEDIFKAGQDTYKNVDKVKTSFSVQLRYPKVTVVDSTITKNNEEQYSFSIIINNSASQVVPSTKNIEGNGNSTNNIINPNNNTSIDNNNDNNNNNTKSKKIKSNKNQVVHQIRVDTSEILEDWLTIINNKLKNIPVDSRPSMSSVLPVEEVYGSSTNLYDGNNKKQGYIPPYTATNPFNDNSNSNSNTNSPVLTNSNSVSSDAYYDDEEENNESQLSNQIYPPIKSISTLIDEVNNVNESIREEESSIPLQNQNNKPLKSVDSVKYYTGNNESSRGNELTQGENEIIVKNLITSDTNNNANIEGQDILKTIDNCVCQTSDMTLNQSAT</sequence>
<feature type="domain" description="PH" evidence="2">
    <location>
        <begin position="283"/>
        <end position="469"/>
    </location>
</feature>
<dbReference type="InterPro" id="IPR027267">
    <property type="entry name" value="AH/BAR_dom_sf"/>
</dbReference>
<reference evidence="3 4" key="1">
    <citation type="submission" date="2016-08" db="EMBL/GenBank/DDBJ databases">
        <title>A Parts List for Fungal Cellulosomes Revealed by Comparative Genomics.</title>
        <authorList>
            <consortium name="DOE Joint Genome Institute"/>
            <person name="Haitjema C.H."/>
            <person name="Gilmore S.P."/>
            <person name="Henske J.K."/>
            <person name="Solomon K.V."/>
            <person name="De Groot R."/>
            <person name="Kuo A."/>
            <person name="Mondo S.J."/>
            <person name="Salamov A.A."/>
            <person name="Labutti K."/>
            <person name="Zhao Z."/>
            <person name="Chiniquy J."/>
            <person name="Barry K."/>
            <person name="Brewer H.M."/>
            <person name="Purvine S.O."/>
            <person name="Wright A.T."/>
            <person name="Boxma B."/>
            <person name="Van Alen T."/>
            <person name="Hackstein J.H."/>
            <person name="Baker S.E."/>
            <person name="Grigoriev I.V."/>
            <person name="O'Malley M.A."/>
        </authorList>
    </citation>
    <scope>NUCLEOTIDE SEQUENCE [LARGE SCALE GENOMIC DNA]</scope>
    <source>
        <strain evidence="3 4">G1</strain>
    </source>
</reference>
<comment type="caution">
    <text evidence="3">The sequence shown here is derived from an EMBL/GenBank/DDBJ whole genome shotgun (WGS) entry which is preliminary data.</text>
</comment>
<proteinExistence type="predicted"/>
<dbReference type="OrthoDB" id="5598057at2759"/>
<keyword evidence="4" id="KW-1185">Reference proteome</keyword>
<dbReference type="Pfam" id="PF20400">
    <property type="entry name" value="BAR_4"/>
    <property type="match status" value="1"/>
</dbReference>
<accession>A0A1Y2D574</accession>
<evidence type="ECO:0000313" key="3">
    <source>
        <dbReference type="EMBL" id="ORY54441.1"/>
    </source>
</evidence>
<feature type="compositionally biased region" description="Low complexity" evidence="1">
    <location>
        <begin position="513"/>
        <end position="538"/>
    </location>
</feature>
<gene>
    <name evidence="3" type="ORF">LY90DRAFT_670045</name>
</gene>
<dbReference type="Proteomes" id="UP000193920">
    <property type="component" value="Unassembled WGS sequence"/>
</dbReference>
<dbReference type="SMART" id="SM00233">
    <property type="entry name" value="PH"/>
    <property type="match status" value="1"/>
</dbReference>